<sequence length="897" mass="100323">MTKRHSREALPRLELQAPATSMIEDSSSSYSSGFKSKPSVAYGLRRSSIGSGASFVVGLHKDTPAGAKLEHNKHVETDYDHSLIKSFTAVTPKQIGELMQVDGLTNDEVKNFHLLMPHLQINLVMLWAADWGCRPKIRMLNLQRGVPKTARSYDQWRSPHLAVSDSYTVSKKMNCLTNVSRSYSAVPLCNFKCKSSIYPIFVNMKGFVIATDLRKKCVVKATSSPTPSANTEGAKDEEKSDVYSTNMTEAMGAVLTYRHELGMNYNFIRPDLIVGSCLQTPADVDKLRSIKVKTIFCLQQDSDLEYFSVDIGAIREYASTFDDIQHLRAEIRDFDGTDLRLRLPAVVSKLHKAVNRNGGVTYIHCTAGLGRAPATALAYMFWVQGYKLDNALSLLLRNRKCFPNVDAIKSATADILTGLKKRSITLTWNGDNCSTVEVSGLDVGWGQKIPLTYEEKHGSWILHRDLLEGRYEYKYIVDGEWMANTYEPVTPANKDGHINNYIQVVDKDPESISAALWKRLGADDFDLTTNEREIIKQFLDEYPDDEQSNSNVALRCVGFSLLTLKTLSFLPPHCIRIPSPHIQLTGDQMQVTKGGCVGKTYALAKLNDSTGGKKSKRPSKEERKGMVENFVKRYQTSNGGNFPSLHLTHKEVGGSYYTVREVFRELIQENRVLASPKLPPGEQNMENLDSFLENNPLGSISYDPNVHGLPPKDNHTLVNEFESRRGKVLNSKEVSEMHRQNLDNDDLVNGSSHATMENEEFVEPNHMELLKGWVLEDEIKEVEPCEVVDTKLKEELSTPLQESTDANIASSSQYLDSNSSSSSLKHLTFEEAAANENKSEMQPSSTVQKPTADATLNRINFDSCEVEASKNCVSQETNPILSFMKTVVAAFVKFWSE</sequence>
<reference evidence="1 2" key="2">
    <citation type="journal article" date="2022" name="Mol. Ecol. Resour.">
        <title>The genomes of chicory, endive, great burdock and yacon provide insights into Asteraceae paleo-polyploidization history and plant inulin production.</title>
        <authorList>
            <person name="Fan W."/>
            <person name="Wang S."/>
            <person name="Wang H."/>
            <person name="Wang A."/>
            <person name="Jiang F."/>
            <person name="Liu H."/>
            <person name="Zhao H."/>
            <person name="Xu D."/>
            <person name="Zhang Y."/>
        </authorList>
    </citation>
    <scope>NUCLEOTIDE SEQUENCE [LARGE SCALE GENOMIC DNA]</scope>
    <source>
        <strain evidence="2">cv. Yunnan</strain>
        <tissue evidence="1">Leaves</tissue>
    </source>
</reference>
<dbReference type="EMBL" id="CM042028">
    <property type="protein sequence ID" value="KAI3799653.1"/>
    <property type="molecule type" value="Genomic_DNA"/>
</dbReference>
<dbReference type="Proteomes" id="UP001056120">
    <property type="component" value="Linkage Group LG11"/>
</dbReference>
<protein>
    <submittedName>
        <fullName evidence="1">Uncharacterized protein</fullName>
    </submittedName>
</protein>
<organism evidence="1 2">
    <name type="scientific">Smallanthus sonchifolius</name>
    <dbReference type="NCBI Taxonomy" id="185202"/>
    <lineage>
        <taxon>Eukaryota</taxon>
        <taxon>Viridiplantae</taxon>
        <taxon>Streptophyta</taxon>
        <taxon>Embryophyta</taxon>
        <taxon>Tracheophyta</taxon>
        <taxon>Spermatophyta</taxon>
        <taxon>Magnoliopsida</taxon>
        <taxon>eudicotyledons</taxon>
        <taxon>Gunneridae</taxon>
        <taxon>Pentapetalae</taxon>
        <taxon>asterids</taxon>
        <taxon>campanulids</taxon>
        <taxon>Asterales</taxon>
        <taxon>Asteraceae</taxon>
        <taxon>Asteroideae</taxon>
        <taxon>Heliantheae alliance</taxon>
        <taxon>Millerieae</taxon>
        <taxon>Smallanthus</taxon>
    </lineage>
</organism>
<gene>
    <name evidence="1" type="ORF">L1987_34952</name>
</gene>
<evidence type="ECO:0000313" key="1">
    <source>
        <dbReference type="EMBL" id="KAI3799653.1"/>
    </source>
</evidence>
<evidence type="ECO:0000313" key="2">
    <source>
        <dbReference type="Proteomes" id="UP001056120"/>
    </source>
</evidence>
<name>A0ACB9HWF9_9ASTR</name>
<reference evidence="2" key="1">
    <citation type="journal article" date="2022" name="Mol. Ecol. Resour.">
        <title>The genomes of chicory, endive, great burdock and yacon provide insights into Asteraceae palaeo-polyploidization history and plant inulin production.</title>
        <authorList>
            <person name="Fan W."/>
            <person name="Wang S."/>
            <person name="Wang H."/>
            <person name="Wang A."/>
            <person name="Jiang F."/>
            <person name="Liu H."/>
            <person name="Zhao H."/>
            <person name="Xu D."/>
            <person name="Zhang Y."/>
        </authorList>
    </citation>
    <scope>NUCLEOTIDE SEQUENCE [LARGE SCALE GENOMIC DNA]</scope>
    <source>
        <strain evidence="2">cv. Yunnan</strain>
    </source>
</reference>
<comment type="caution">
    <text evidence="1">The sequence shown here is derived from an EMBL/GenBank/DDBJ whole genome shotgun (WGS) entry which is preliminary data.</text>
</comment>
<keyword evidence="2" id="KW-1185">Reference proteome</keyword>
<accession>A0ACB9HWF9</accession>
<proteinExistence type="predicted"/>